<accession>A0ABP7E1P2</accession>
<dbReference type="EMBL" id="BAABEP010000002">
    <property type="protein sequence ID" value="GAA3712171.1"/>
    <property type="molecule type" value="Genomic_DNA"/>
</dbReference>
<name>A0ABP7E1P2_9ACTN</name>
<comment type="caution">
    <text evidence="1">The sequence shown here is derived from an EMBL/GenBank/DDBJ whole genome shotgun (WGS) entry which is preliminary data.</text>
</comment>
<sequence length="57" mass="5959">MNTPQPAGVASTSDAPIYAGLVEERGDVLAEVRRTAEQALRQADQALDFSLISADAA</sequence>
<evidence type="ECO:0000313" key="1">
    <source>
        <dbReference type="EMBL" id="GAA3712171.1"/>
    </source>
</evidence>
<dbReference type="RefSeq" id="WP_164992630.1">
    <property type="nucleotide sequence ID" value="NZ_BAABEP010000002.1"/>
</dbReference>
<reference evidence="2" key="1">
    <citation type="journal article" date="2019" name="Int. J. Syst. Evol. Microbiol.">
        <title>The Global Catalogue of Microorganisms (GCM) 10K type strain sequencing project: providing services to taxonomists for standard genome sequencing and annotation.</title>
        <authorList>
            <consortium name="The Broad Institute Genomics Platform"/>
            <consortium name="The Broad Institute Genome Sequencing Center for Infectious Disease"/>
            <person name="Wu L."/>
            <person name="Ma J."/>
        </authorList>
    </citation>
    <scope>NUCLEOTIDE SEQUENCE [LARGE SCALE GENOMIC DNA]</scope>
    <source>
        <strain evidence="2">JCM 30846</strain>
    </source>
</reference>
<keyword evidence="2" id="KW-1185">Reference proteome</keyword>
<organism evidence="1 2">
    <name type="scientific">Streptomyces tremellae</name>
    <dbReference type="NCBI Taxonomy" id="1124239"/>
    <lineage>
        <taxon>Bacteria</taxon>
        <taxon>Bacillati</taxon>
        <taxon>Actinomycetota</taxon>
        <taxon>Actinomycetes</taxon>
        <taxon>Kitasatosporales</taxon>
        <taxon>Streptomycetaceae</taxon>
        <taxon>Streptomyces</taxon>
    </lineage>
</organism>
<protein>
    <submittedName>
        <fullName evidence="1">Uncharacterized protein</fullName>
    </submittedName>
</protein>
<dbReference type="Proteomes" id="UP001499884">
    <property type="component" value="Unassembled WGS sequence"/>
</dbReference>
<evidence type="ECO:0000313" key="2">
    <source>
        <dbReference type="Proteomes" id="UP001499884"/>
    </source>
</evidence>
<proteinExistence type="predicted"/>
<gene>
    <name evidence="1" type="ORF">GCM10023082_07480</name>
</gene>